<dbReference type="InterPro" id="IPR058647">
    <property type="entry name" value="BSH_CzcB-like"/>
</dbReference>
<dbReference type="Gene3D" id="2.40.50.100">
    <property type="match status" value="1"/>
</dbReference>
<dbReference type="PANTHER" id="PTHR30469">
    <property type="entry name" value="MULTIDRUG RESISTANCE PROTEIN MDTA"/>
    <property type="match status" value="1"/>
</dbReference>
<dbReference type="InterPro" id="IPR006143">
    <property type="entry name" value="RND_pump_MFP"/>
</dbReference>
<feature type="domain" description="Multidrug resistance protein MdtA-like C-terminal permuted SH3" evidence="4">
    <location>
        <begin position="297"/>
        <end position="351"/>
    </location>
</feature>
<evidence type="ECO:0000259" key="5">
    <source>
        <dbReference type="Pfam" id="PF25973"/>
    </source>
</evidence>
<comment type="caution">
    <text evidence="6">The sequence shown here is derived from an EMBL/GenBank/DDBJ whole genome shotgun (WGS) entry which is preliminary data.</text>
</comment>
<dbReference type="Pfam" id="PF25967">
    <property type="entry name" value="RND-MFP_C"/>
    <property type="match status" value="1"/>
</dbReference>
<evidence type="ECO:0000259" key="4">
    <source>
        <dbReference type="Pfam" id="PF25967"/>
    </source>
</evidence>
<feature type="domain" description="CzcB-like barrel-sandwich hybrid" evidence="5">
    <location>
        <begin position="67"/>
        <end position="201"/>
    </location>
</feature>
<evidence type="ECO:0000256" key="2">
    <source>
        <dbReference type="SAM" id="SignalP"/>
    </source>
</evidence>
<dbReference type="SUPFAM" id="SSF111369">
    <property type="entry name" value="HlyD-like secretion proteins"/>
    <property type="match status" value="1"/>
</dbReference>
<dbReference type="InterPro" id="IPR058792">
    <property type="entry name" value="Beta-barrel_RND_2"/>
</dbReference>
<evidence type="ECO:0000259" key="3">
    <source>
        <dbReference type="Pfam" id="PF25954"/>
    </source>
</evidence>
<feature type="signal peptide" evidence="2">
    <location>
        <begin position="1"/>
        <end position="20"/>
    </location>
</feature>
<keyword evidence="2" id="KW-0732">Signal</keyword>
<evidence type="ECO:0000256" key="1">
    <source>
        <dbReference type="ARBA" id="ARBA00009477"/>
    </source>
</evidence>
<dbReference type="PANTHER" id="PTHR30469:SF37">
    <property type="entry name" value="RAGD PROTEIN"/>
    <property type="match status" value="1"/>
</dbReference>
<gene>
    <name evidence="6" type="ORF">AAD027_14275</name>
</gene>
<dbReference type="EMBL" id="JBBWWT010000007">
    <property type="protein sequence ID" value="MEL1265525.1"/>
    <property type="molecule type" value="Genomic_DNA"/>
</dbReference>
<name>A0ABU9J2R0_9GAMM</name>
<feature type="chain" id="PRO_5046198801" evidence="2">
    <location>
        <begin position="21"/>
        <end position="374"/>
    </location>
</feature>
<accession>A0ABU9J2R0</accession>
<dbReference type="RefSeq" id="WP_341726700.1">
    <property type="nucleotide sequence ID" value="NZ_JBBWWT010000007.1"/>
</dbReference>
<dbReference type="Pfam" id="PF25954">
    <property type="entry name" value="Beta-barrel_RND_2"/>
    <property type="match status" value="1"/>
</dbReference>
<evidence type="ECO:0000313" key="7">
    <source>
        <dbReference type="Proteomes" id="UP001459204"/>
    </source>
</evidence>
<dbReference type="PROSITE" id="PS51257">
    <property type="entry name" value="PROKAR_LIPOPROTEIN"/>
    <property type="match status" value="1"/>
</dbReference>
<organism evidence="6 7">
    <name type="scientific">Pseudoxanthomonas putridarboris</name>
    <dbReference type="NCBI Taxonomy" id="752605"/>
    <lineage>
        <taxon>Bacteria</taxon>
        <taxon>Pseudomonadati</taxon>
        <taxon>Pseudomonadota</taxon>
        <taxon>Gammaproteobacteria</taxon>
        <taxon>Lysobacterales</taxon>
        <taxon>Lysobacteraceae</taxon>
        <taxon>Pseudoxanthomonas</taxon>
    </lineage>
</organism>
<protein>
    <submittedName>
        <fullName evidence="6">Efflux RND transporter periplasmic adaptor subunit</fullName>
    </submittedName>
</protein>
<evidence type="ECO:0000313" key="6">
    <source>
        <dbReference type="EMBL" id="MEL1265525.1"/>
    </source>
</evidence>
<dbReference type="Gene3D" id="2.40.420.20">
    <property type="match status" value="1"/>
</dbReference>
<dbReference type="Pfam" id="PF25973">
    <property type="entry name" value="BSH_CzcB"/>
    <property type="match status" value="1"/>
</dbReference>
<comment type="similarity">
    <text evidence="1">Belongs to the membrane fusion protein (MFP) (TC 8.A.1) family.</text>
</comment>
<keyword evidence="7" id="KW-1185">Reference proteome</keyword>
<sequence>MKPMLALRHVPMAVTAVALAVALSACNRGVAETPAAQTVPEVLTARARAADADYTMKLPARALAGETAQLYPRATGFVSERLVDLGDQVQSGQVLAVIATPEIDQSVREAQAEVGRARAALELARVNYDRAAVLVESGAVSRETYSDRSANRDAAQAALAAAQARLESARERQGFQRVRAPFAGVIAARYVDRGDRVVGDAASAVPLFEINALDPLRILVDVPQGAALQVRPGLKAEVSFPELPGERFAAEVVRSAQSISDDAGGMRVELRLPNPGSRIPAGMVGQVSLQVPRAAPAVIVPLSAISGPAGQSRVARVGADSLLEFRPVLLGRDLGGEVEVLDGLAVGDQVVLAPNALLQAGARVAVKPPPQPAR</sequence>
<feature type="domain" description="CusB-like beta-barrel" evidence="3">
    <location>
        <begin position="220"/>
        <end position="290"/>
    </location>
</feature>
<dbReference type="InterPro" id="IPR058627">
    <property type="entry name" value="MdtA-like_C"/>
</dbReference>
<dbReference type="NCBIfam" id="TIGR01730">
    <property type="entry name" value="RND_mfp"/>
    <property type="match status" value="1"/>
</dbReference>
<dbReference type="Gene3D" id="1.10.287.470">
    <property type="entry name" value="Helix hairpin bin"/>
    <property type="match status" value="1"/>
</dbReference>
<dbReference type="Proteomes" id="UP001459204">
    <property type="component" value="Unassembled WGS sequence"/>
</dbReference>
<proteinExistence type="inferred from homology"/>
<reference evidence="6 7" key="1">
    <citation type="submission" date="2024-04" db="EMBL/GenBank/DDBJ databases">
        <title>Draft genome sequence of Pseudoxanthomonas putridarboris WD12.</title>
        <authorList>
            <person name="Oh J."/>
        </authorList>
    </citation>
    <scope>NUCLEOTIDE SEQUENCE [LARGE SCALE GENOMIC DNA]</scope>
    <source>
        <strain evidence="6 7">WD12</strain>
    </source>
</reference>
<dbReference type="Gene3D" id="2.40.30.170">
    <property type="match status" value="1"/>
</dbReference>